<accession>A0ACC2WAF3</accession>
<organism evidence="1 2">
    <name type="scientific">Naganishia cerealis</name>
    <dbReference type="NCBI Taxonomy" id="610337"/>
    <lineage>
        <taxon>Eukaryota</taxon>
        <taxon>Fungi</taxon>
        <taxon>Dikarya</taxon>
        <taxon>Basidiomycota</taxon>
        <taxon>Agaricomycotina</taxon>
        <taxon>Tremellomycetes</taxon>
        <taxon>Filobasidiales</taxon>
        <taxon>Filobasidiaceae</taxon>
        <taxon>Naganishia</taxon>
    </lineage>
</organism>
<dbReference type="EMBL" id="JASBWR010000024">
    <property type="protein sequence ID" value="KAJ9107831.1"/>
    <property type="molecule type" value="Genomic_DNA"/>
</dbReference>
<sequence length="235" mass="25972">MENKVREKRRHMKEREPLAHGIESASKITPPSSTRFYYLWLPTILTLGSYEYSTDRQFFESEVKPVFEHRKKEAFWRKLVIREPLLSVEDGQCEATDSSEKGSDVVRSDGPSTIFTTVTPHSWKSIFHEMSKPDSERECTFPLSTTLSASAAPLCQTSGTSANEQSGYDAPRCAMPPPPPPSPLPPRKSDYAPSSSIATSTSTSGPRTIVSGTTRNTHVSIESSTGNTSPLQSDK</sequence>
<keyword evidence="2" id="KW-1185">Reference proteome</keyword>
<name>A0ACC2WAF3_9TREE</name>
<gene>
    <name evidence="1" type="ORF">QFC19_002737</name>
</gene>
<dbReference type="Proteomes" id="UP001241377">
    <property type="component" value="Unassembled WGS sequence"/>
</dbReference>
<evidence type="ECO:0000313" key="1">
    <source>
        <dbReference type="EMBL" id="KAJ9107831.1"/>
    </source>
</evidence>
<evidence type="ECO:0000313" key="2">
    <source>
        <dbReference type="Proteomes" id="UP001241377"/>
    </source>
</evidence>
<comment type="caution">
    <text evidence="1">The sequence shown here is derived from an EMBL/GenBank/DDBJ whole genome shotgun (WGS) entry which is preliminary data.</text>
</comment>
<protein>
    <submittedName>
        <fullName evidence="1">Uncharacterized protein</fullName>
    </submittedName>
</protein>
<reference evidence="1" key="1">
    <citation type="submission" date="2023-04" db="EMBL/GenBank/DDBJ databases">
        <title>Draft Genome sequencing of Naganishia species isolated from polar environments using Oxford Nanopore Technology.</title>
        <authorList>
            <person name="Leo P."/>
            <person name="Venkateswaran K."/>
        </authorList>
    </citation>
    <scope>NUCLEOTIDE SEQUENCE</scope>
    <source>
        <strain evidence="1">MNA-CCFEE 5261</strain>
    </source>
</reference>
<proteinExistence type="predicted"/>